<dbReference type="Proteomes" id="UP000017246">
    <property type="component" value="Unassembled WGS sequence"/>
</dbReference>
<accession>A0A087VWE1</accession>
<keyword evidence="3" id="KW-1185">Reference proteome</keyword>
<dbReference type="EMBL" id="LN902184">
    <property type="protein sequence ID" value="CDI96522.2"/>
    <property type="molecule type" value="Genomic_DNA"/>
</dbReference>
<reference evidence="2" key="1">
    <citation type="journal article" date="2013" name="Nature">
        <title>The genomes of four tapeworm species reveal adaptations to parasitism.</title>
        <authorList>
            <person name="Tsai I.J."/>
            <person name="Zarowiecki M."/>
            <person name="Holroyd N."/>
            <person name="Garciarrubio A."/>
            <person name="Sanchez-Flores A."/>
            <person name="Brooks K.L."/>
            <person name="Tracey A."/>
            <person name="Bobes R.J."/>
            <person name="Fragoso G."/>
            <person name="Sciutto E."/>
            <person name="Aslett M."/>
            <person name="Beasley H."/>
            <person name="Bennett H.M."/>
            <person name="Cai J."/>
            <person name="Camicia F."/>
            <person name="Clark R."/>
            <person name="Cucher M."/>
            <person name="De Silva N."/>
            <person name="Day T.A."/>
            <person name="Deplazes P."/>
            <person name="Estrada K."/>
            <person name="Fernandez C."/>
            <person name="Holland P.W."/>
            <person name="Hou J."/>
            <person name="Hu S."/>
            <person name="Huckvale T."/>
            <person name="Hung S.S."/>
            <person name="Kamenetzky L."/>
            <person name="Keane J.A."/>
            <person name="Kiss F."/>
            <person name="Koziol U."/>
            <person name="Lambert O."/>
            <person name="Liu K."/>
            <person name="Luo X."/>
            <person name="Luo Y."/>
            <person name="Macchiaroli N."/>
            <person name="Nichol S."/>
            <person name="Paps J."/>
            <person name="Parkinson J."/>
            <person name="Pouchkina-Stantcheva N."/>
            <person name="Riddiford N."/>
            <person name="Rosenzvit M."/>
            <person name="Salinas G."/>
            <person name="Wasmuth J.D."/>
            <person name="Zamanian M."/>
            <person name="Zheng Y."/>
            <person name="Cai X."/>
            <person name="Soberon X."/>
            <person name="Olson P.D."/>
            <person name="Laclette J.P."/>
            <person name="Brehm K."/>
            <person name="Berriman M."/>
            <person name="Garciarrubio A."/>
            <person name="Bobes R.J."/>
            <person name="Fragoso G."/>
            <person name="Sanchez-Flores A."/>
            <person name="Estrada K."/>
            <person name="Cevallos M.A."/>
            <person name="Morett E."/>
            <person name="Gonzalez V."/>
            <person name="Portillo T."/>
            <person name="Ochoa-Leyva A."/>
            <person name="Jose M.V."/>
            <person name="Sciutto E."/>
            <person name="Landa A."/>
            <person name="Jimenez L."/>
            <person name="Valdes V."/>
            <person name="Carrero J.C."/>
            <person name="Larralde C."/>
            <person name="Morales-Montor J."/>
            <person name="Limon-Lason J."/>
            <person name="Soberon X."/>
            <person name="Laclette J.P."/>
        </authorList>
    </citation>
    <scope>NUCLEOTIDE SEQUENCE [LARGE SCALE GENOMIC DNA]</scope>
</reference>
<proteinExistence type="predicted"/>
<evidence type="ECO:0000313" key="3">
    <source>
        <dbReference type="Proteomes" id="UP000017246"/>
    </source>
</evidence>
<dbReference type="AlphaFoldDB" id="A0A087VWE1"/>
<evidence type="ECO:0000256" key="1">
    <source>
        <dbReference type="SAM" id="MobiDB-lite"/>
    </source>
</evidence>
<organism evidence="2 3">
    <name type="scientific">Echinococcus multilocularis</name>
    <name type="common">Fox tapeworm</name>
    <dbReference type="NCBI Taxonomy" id="6211"/>
    <lineage>
        <taxon>Eukaryota</taxon>
        <taxon>Metazoa</taxon>
        <taxon>Spiralia</taxon>
        <taxon>Lophotrochozoa</taxon>
        <taxon>Platyhelminthes</taxon>
        <taxon>Cestoda</taxon>
        <taxon>Eucestoda</taxon>
        <taxon>Cyclophyllidea</taxon>
        <taxon>Taeniidae</taxon>
        <taxon>Echinococcus</taxon>
    </lineage>
</organism>
<protein>
    <submittedName>
        <fullName evidence="2">Hypothetical transcript</fullName>
    </submittedName>
</protein>
<name>A0A087VWE1_ECHMU</name>
<reference evidence="2" key="2">
    <citation type="submission" date="2015-11" db="EMBL/GenBank/DDBJ databases">
        <authorList>
            <person name="Zhang Y."/>
            <person name="Guo Z."/>
        </authorList>
    </citation>
    <scope>NUCLEOTIDE SEQUENCE</scope>
</reference>
<sequence>MNLPPCLVLREHVPCYSSVEGIGLVEPKARFSENFFWEDLFPDETEALDFERHFHQPQGTTRQIDEWSFEGLSGTPLSSQAFADAVHSNDDGSRSSEALLEPVDRDPFSDDDQETPLRCSRRQDKCLQTQMDDSTHTSGYESGTDVVTSLLQRASFSSLDASNKVDQPDPSTLLPTRNFGVQTVRNNRYKTSDTITEEPSGNYFTDHRVDSDVITKSEQDLVKLHEFLREILVSSDTGIDGSPASTLGALNSQSCEALSNQWNIYAKWMYDRVRELQGLNRYPAHIYVRSAKVNMLNRSAVTLMHPSALL</sequence>
<evidence type="ECO:0000313" key="2">
    <source>
        <dbReference type="EMBL" id="CDI96522.2"/>
    </source>
</evidence>
<dbReference type="OrthoDB" id="6242738at2759"/>
<feature type="compositionally biased region" description="Polar residues" evidence="1">
    <location>
        <begin position="126"/>
        <end position="142"/>
    </location>
</feature>
<feature type="region of interest" description="Disordered" evidence="1">
    <location>
        <begin position="85"/>
        <end position="142"/>
    </location>
</feature>
<gene>
    <name evidence="2" type="ORF">EmuJ_000010600</name>
</gene>